<feature type="coiled-coil region" evidence="4">
    <location>
        <begin position="74"/>
        <end position="108"/>
    </location>
</feature>
<organism evidence="7 8">
    <name type="scientific">Saponaria officinalis</name>
    <name type="common">Common soapwort</name>
    <name type="synonym">Lychnis saponaria</name>
    <dbReference type="NCBI Taxonomy" id="3572"/>
    <lineage>
        <taxon>Eukaryota</taxon>
        <taxon>Viridiplantae</taxon>
        <taxon>Streptophyta</taxon>
        <taxon>Embryophyta</taxon>
        <taxon>Tracheophyta</taxon>
        <taxon>Spermatophyta</taxon>
        <taxon>Magnoliopsida</taxon>
        <taxon>eudicotyledons</taxon>
        <taxon>Gunneridae</taxon>
        <taxon>Pentapetalae</taxon>
        <taxon>Caryophyllales</taxon>
        <taxon>Caryophyllaceae</taxon>
        <taxon>Caryophylleae</taxon>
        <taxon>Saponaria</taxon>
    </lineage>
</organism>
<name>A0AAW1IQ60_SAPOF</name>
<feature type="domain" description="GRF-type" evidence="6">
    <location>
        <begin position="17"/>
        <end position="58"/>
    </location>
</feature>
<keyword evidence="5" id="KW-0472">Membrane</keyword>
<dbReference type="Proteomes" id="UP001443914">
    <property type="component" value="Unassembled WGS sequence"/>
</dbReference>
<accession>A0AAW1IQ60</accession>
<keyword evidence="5" id="KW-1133">Transmembrane helix</keyword>
<comment type="caution">
    <text evidence="7">The sequence shown here is derived from an EMBL/GenBank/DDBJ whole genome shotgun (WGS) entry which is preliminary data.</text>
</comment>
<evidence type="ECO:0000313" key="7">
    <source>
        <dbReference type="EMBL" id="KAK9691853.1"/>
    </source>
</evidence>
<proteinExistence type="predicted"/>
<keyword evidence="4" id="KW-0175">Coiled coil</keyword>
<evidence type="ECO:0000259" key="6">
    <source>
        <dbReference type="Pfam" id="PF06839"/>
    </source>
</evidence>
<feature type="transmembrane region" description="Helical" evidence="5">
    <location>
        <begin position="111"/>
        <end position="129"/>
    </location>
</feature>
<dbReference type="EMBL" id="JBDFQZ010000009">
    <property type="protein sequence ID" value="KAK9691853.1"/>
    <property type="molecule type" value="Genomic_DNA"/>
</dbReference>
<dbReference type="InterPro" id="IPR010666">
    <property type="entry name" value="Znf_GRF"/>
</dbReference>
<evidence type="ECO:0000256" key="4">
    <source>
        <dbReference type="SAM" id="Coils"/>
    </source>
</evidence>
<reference evidence="7" key="1">
    <citation type="submission" date="2024-03" db="EMBL/GenBank/DDBJ databases">
        <title>WGS assembly of Saponaria officinalis var. Norfolk2.</title>
        <authorList>
            <person name="Jenkins J."/>
            <person name="Shu S."/>
            <person name="Grimwood J."/>
            <person name="Barry K."/>
            <person name="Goodstein D."/>
            <person name="Schmutz J."/>
            <person name="Leebens-Mack J."/>
            <person name="Osbourn A."/>
        </authorList>
    </citation>
    <scope>NUCLEOTIDE SEQUENCE [LARGE SCALE GENOMIC DNA]</scope>
    <source>
        <strain evidence="7">JIC</strain>
    </source>
</reference>
<gene>
    <name evidence="7" type="ORF">RND81_09G224200</name>
</gene>
<evidence type="ECO:0000256" key="5">
    <source>
        <dbReference type="SAM" id="Phobius"/>
    </source>
</evidence>
<sequence length="131" mass="15288">MARSLASSSCRNESVVFCYHNLTPVKKTATKGSHVGKKFYGCPLWPQNGCRFFQLEEEKQVEIGSQPSEVEYILKKYEENLKNYDEKLKKVKSKNEKLRLEVQKHSKGEKILMFGLIISWIIFAFSWMFKA</sequence>
<keyword evidence="5" id="KW-0812">Transmembrane</keyword>
<keyword evidence="3" id="KW-0862">Zinc</keyword>
<dbReference type="AlphaFoldDB" id="A0AAW1IQ60"/>
<evidence type="ECO:0000256" key="1">
    <source>
        <dbReference type="ARBA" id="ARBA00022723"/>
    </source>
</evidence>
<keyword evidence="1" id="KW-0479">Metal-binding</keyword>
<keyword evidence="2" id="KW-0863">Zinc-finger</keyword>
<evidence type="ECO:0000313" key="8">
    <source>
        <dbReference type="Proteomes" id="UP001443914"/>
    </source>
</evidence>
<dbReference type="GO" id="GO:0008270">
    <property type="term" value="F:zinc ion binding"/>
    <property type="evidence" value="ECO:0007669"/>
    <property type="project" value="UniProtKB-KW"/>
</dbReference>
<evidence type="ECO:0000256" key="3">
    <source>
        <dbReference type="ARBA" id="ARBA00022833"/>
    </source>
</evidence>
<dbReference type="Pfam" id="PF06839">
    <property type="entry name" value="Zn_ribbon_GRF"/>
    <property type="match status" value="1"/>
</dbReference>
<keyword evidence="8" id="KW-1185">Reference proteome</keyword>
<protein>
    <recommendedName>
        <fullName evidence="6">GRF-type domain-containing protein</fullName>
    </recommendedName>
</protein>
<evidence type="ECO:0000256" key="2">
    <source>
        <dbReference type="ARBA" id="ARBA00022771"/>
    </source>
</evidence>